<evidence type="ECO:0000313" key="1">
    <source>
        <dbReference type="EMBL" id="KAJ1899095.1"/>
    </source>
</evidence>
<dbReference type="EMBL" id="JANBPG010000182">
    <property type="protein sequence ID" value="KAJ1899095.1"/>
    <property type="molecule type" value="Genomic_DNA"/>
</dbReference>
<accession>A0ACC1IQT0</accession>
<comment type="caution">
    <text evidence="1">The sequence shown here is derived from an EMBL/GenBank/DDBJ whole genome shotgun (WGS) entry which is preliminary data.</text>
</comment>
<dbReference type="EC" id="6.1.1.12" evidence="1"/>
<organism evidence="1 2">
    <name type="scientific">Kickxella alabastrina</name>
    <dbReference type="NCBI Taxonomy" id="61397"/>
    <lineage>
        <taxon>Eukaryota</taxon>
        <taxon>Fungi</taxon>
        <taxon>Fungi incertae sedis</taxon>
        <taxon>Zoopagomycota</taxon>
        <taxon>Kickxellomycotina</taxon>
        <taxon>Kickxellomycetes</taxon>
        <taxon>Kickxellales</taxon>
        <taxon>Kickxellaceae</taxon>
        <taxon>Kickxella</taxon>
    </lineage>
</organism>
<sequence>MNQKLFRKIANRQLTPLGPVPLQYAAKSTSTNAAGALATSMRTHTCGDLDATNIDQQVRLCGWVQNIRVLSDTLVFVQLRDAYGTMQLLAEQSKIPQFEEQKRLLEQLNTDSLVKVVGKVVRRPEGMAKTTAQTGEIELLVDQIQVLNSAEPLPFNPHVKVKLPGEDTRLAHRYLDLRRPELQHNIRVRSKATMAIRQFMDDNSKLAAIDYKSL</sequence>
<name>A0ACC1IQT0_9FUNG</name>
<keyword evidence="1" id="KW-0436">Ligase</keyword>
<keyword evidence="2" id="KW-1185">Reference proteome</keyword>
<dbReference type="Proteomes" id="UP001150581">
    <property type="component" value="Unassembled WGS sequence"/>
</dbReference>
<gene>
    <name evidence="1" type="primary">MSD1_1</name>
    <name evidence="1" type="ORF">LPJ66_002330</name>
</gene>
<evidence type="ECO:0000313" key="2">
    <source>
        <dbReference type="Proteomes" id="UP001150581"/>
    </source>
</evidence>
<protein>
    <submittedName>
        <fullName evidence="1">Aspartate--tRNA ligase msd1</fullName>
        <ecNumber evidence="1">6.1.1.12</ecNumber>
    </submittedName>
</protein>
<proteinExistence type="predicted"/>
<reference evidence="1" key="1">
    <citation type="submission" date="2022-07" db="EMBL/GenBank/DDBJ databases">
        <title>Phylogenomic reconstructions and comparative analyses of Kickxellomycotina fungi.</title>
        <authorList>
            <person name="Reynolds N.K."/>
            <person name="Stajich J.E."/>
            <person name="Barry K."/>
            <person name="Grigoriev I.V."/>
            <person name="Crous P."/>
            <person name="Smith M.E."/>
        </authorList>
    </citation>
    <scope>NUCLEOTIDE SEQUENCE</scope>
    <source>
        <strain evidence="1">Benny 63K</strain>
    </source>
</reference>